<dbReference type="AlphaFoldDB" id="A0A1C7MBW1"/>
<dbReference type="Proteomes" id="UP000092993">
    <property type="component" value="Unassembled WGS sequence"/>
</dbReference>
<dbReference type="OMA" id="THCECSS"/>
<dbReference type="PANTHER" id="PTHR31912">
    <property type="entry name" value="IP13529P"/>
    <property type="match status" value="1"/>
</dbReference>
<evidence type="ECO:0000313" key="2">
    <source>
        <dbReference type="EMBL" id="OBZ74395.1"/>
    </source>
</evidence>
<keyword evidence="3" id="KW-1185">Reference proteome</keyword>
<evidence type="ECO:0000313" key="3">
    <source>
        <dbReference type="Proteomes" id="UP000092993"/>
    </source>
</evidence>
<comment type="caution">
    <text evidence="2">The sequence shown here is derived from an EMBL/GenBank/DDBJ whole genome shotgun (WGS) entry which is preliminary data.</text>
</comment>
<sequence length="363" mass="40612">MEDELDVDHHEDMEPSSATYPWPSRCSPRLRFSEAQKAAILSWGKDMGAANVPTIGAVKRCQDKILKLVGDPTEKVVTHSGTTFYINDVGKAIAKDYANPITRSAMCDYPVDGEGGMSQVWNGMKMLFDLPPDMGTPSVRVDKELYFLGELLQLDSEEYFIPTRFFYARSQPESDAAFNLSRELYALGHSVARSDNGFVVAKEQVCTPISSFYRNFEEISQMPAEFECGFAACSSSFREAMPHRLRAKAQGRTVYSVPLIIFMDDVSGNISKQWNKHHVIYMSNANLPREMLEKEFCIQFVSSSPHATPMELMEAMRTSICKAADSGIVAWDCVNHEEVLLDPYGLFFGGDNLMHAEECSHAG</sequence>
<evidence type="ECO:0000256" key="1">
    <source>
        <dbReference type="SAM" id="MobiDB-lite"/>
    </source>
</evidence>
<name>A0A1C7MBW1_GRIFR</name>
<gene>
    <name evidence="2" type="ORF">A0H81_05238</name>
</gene>
<reference evidence="2 3" key="1">
    <citation type="submission" date="2016-03" db="EMBL/GenBank/DDBJ databases">
        <title>Whole genome sequencing of Grifola frondosa 9006-11.</title>
        <authorList>
            <person name="Min B."/>
            <person name="Park H."/>
            <person name="Kim J.-G."/>
            <person name="Cho H."/>
            <person name="Oh Y.-L."/>
            <person name="Kong W.-S."/>
            <person name="Choi I.-G."/>
        </authorList>
    </citation>
    <scope>NUCLEOTIDE SEQUENCE [LARGE SCALE GENOMIC DNA]</scope>
    <source>
        <strain evidence="2 3">9006-11</strain>
    </source>
</reference>
<organism evidence="2 3">
    <name type="scientific">Grifola frondosa</name>
    <name type="common">Maitake</name>
    <name type="synonym">Polyporus frondosus</name>
    <dbReference type="NCBI Taxonomy" id="5627"/>
    <lineage>
        <taxon>Eukaryota</taxon>
        <taxon>Fungi</taxon>
        <taxon>Dikarya</taxon>
        <taxon>Basidiomycota</taxon>
        <taxon>Agaricomycotina</taxon>
        <taxon>Agaricomycetes</taxon>
        <taxon>Polyporales</taxon>
        <taxon>Grifolaceae</taxon>
        <taxon>Grifola</taxon>
    </lineage>
</organism>
<dbReference type="STRING" id="5627.A0A1C7MBW1"/>
<dbReference type="EMBL" id="LUGG01000005">
    <property type="protein sequence ID" value="OBZ74395.1"/>
    <property type="molecule type" value="Genomic_DNA"/>
</dbReference>
<dbReference type="PANTHER" id="PTHR31912:SF34">
    <property type="entry name" value="NOTOCHORD-RELATED PROTEIN"/>
    <property type="match status" value="1"/>
</dbReference>
<feature type="region of interest" description="Disordered" evidence="1">
    <location>
        <begin position="1"/>
        <end position="22"/>
    </location>
</feature>
<accession>A0A1C7MBW1</accession>
<protein>
    <submittedName>
        <fullName evidence="2">Uncharacterized protein</fullName>
    </submittedName>
</protein>
<proteinExistence type="predicted"/>
<dbReference type="OrthoDB" id="2802106at2759"/>